<accession>A0AAJ8JWN6</accession>
<dbReference type="EMBL" id="CP143789">
    <property type="protein sequence ID" value="WVN89786.1"/>
    <property type="molecule type" value="Genomic_DNA"/>
</dbReference>
<proteinExistence type="predicted"/>
<protein>
    <recommendedName>
        <fullName evidence="5">Peptidase A1 domain-containing protein</fullName>
    </recommendedName>
</protein>
<reference evidence="3" key="1">
    <citation type="submission" date="2016-06" db="EMBL/GenBank/DDBJ databases">
        <authorList>
            <person name="Cuomo C."/>
            <person name="Litvintseva A."/>
            <person name="Heitman J."/>
            <person name="Chen Y."/>
            <person name="Sun S."/>
            <person name="Springer D."/>
            <person name="Dromer F."/>
            <person name="Young S."/>
            <person name="Zeng Q."/>
            <person name="Chapman S."/>
            <person name="Gujja S."/>
            <person name="Saif S."/>
            <person name="Birren B."/>
        </authorList>
    </citation>
    <scope>NUCLEOTIDE SEQUENCE</scope>
    <source>
        <strain evidence="3">CBS 7841</strain>
    </source>
</reference>
<keyword evidence="1" id="KW-0812">Transmembrane</keyword>
<dbReference type="AlphaFoldDB" id="A0AAJ8JWN6"/>
<evidence type="ECO:0008006" key="5">
    <source>
        <dbReference type="Google" id="ProtNLM"/>
    </source>
</evidence>
<gene>
    <name evidence="3" type="ORF">L203_105016</name>
</gene>
<keyword evidence="4" id="KW-1185">Reference proteome</keyword>
<dbReference type="KEGG" id="cdep:91089225"/>
<name>A0AAJ8JWN6_9TREE</name>
<keyword evidence="1" id="KW-1133">Transmembrane helix</keyword>
<evidence type="ECO:0000313" key="4">
    <source>
        <dbReference type="Proteomes" id="UP000094043"/>
    </source>
</evidence>
<organism evidence="3 4">
    <name type="scientific">Cryptococcus depauperatus CBS 7841</name>
    <dbReference type="NCBI Taxonomy" id="1295531"/>
    <lineage>
        <taxon>Eukaryota</taxon>
        <taxon>Fungi</taxon>
        <taxon>Dikarya</taxon>
        <taxon>Basidiomycota</taxon>
        <taxon>Agaricomycotina</taxon>
        <taxon>Tremellomycetes</taxon>
        <taxon>Tremellales</taxon>
        <taxon>Cryptococcaceae</taxon>
        <taxon>Cryptococcus</taxon>
    </lineage>
</organism>
<sequence length="440" mass="48637">MVHTDNLSRLILWAIFVASHVYAHPTVTPLVAGYQQTPQMADILQAEPTSSSPQFRIARRDADGASTIHVDVTPTTLAGATEEGSETETATKSYNLVTATTPIPLAATLGLIMPNPWQALYTDLNYTFGFVDAVSKPAPTFGGWLREVQPLFILSNYDVHVLPSSGTDDPTSSKAVPVGSDGLCGATVENSVVEYPFKFEKPGWYMFVVNQTYMQVNVTSNNQCTLPILQQKSFFATQSFSIASKPTYSPGPVAPTSAYTVWAQVSTHTPSSLPYSPQPTTSKEKLAIALGSVGAVLGLACIVGAVWWVRKRRQMKAELLAFSRLSPQDQEAFLRENPKSFLNPQHPRYASKDNFYDHRPPAPPGTMAYAMWHSQQMWNNQVMMRQNPMGWRSAYGTVPRMDGMRAAGTLPSQWGYPQQLYNQQQQPLMYGQPIRSEKET</sequence>
<reference evidence="3" key="2">
    <citation type="journal article" date="2022" name="Elife">
        <title>Obligate sexual reproduction of a homothallic fungus closely related to the Cryptococcus pathogenic species complex.</title>
        <authorList>
            <person name="Passer A.R."/>
            <person name="Clancey S.A."/>
            <person name="Shea T."/>
            <person name="David-Palma M."/>
            <person name="Averette A.F."/>
            <person name="Boekhout T."/>
            <person name="Porcel B.M."/>
            <person name="Nowrousian M."/>
            <person name="Cuomo C.A."/>
            <person name="Sun S."/>
            <person name="Heitman J."/>
            <person name="Coelho M.A."/>
        </authorList>
    </citation>
    <scope>NUCLEOTIDE SEQUENCE</scope>
    <source>
        <strain evidence="3">CBS 7841</strain>
    </source>
</reference>
<evidence type="ECO:0000313" key="3">
    <source>
        <dbReference type="EMBL" id="WVN89786.1"/>
    </source>
</evidence>
<dbReference type="Proteomes" id="UP000094043">
    <property type="component" value="Chromosome 6"/>
</dbReference>
<feature type="transmembrane region" description="Helical" evidence="1">
    <location>
        <begin position="286"/>
        <end position="309"/>
    </location>
</feature>
<evidence type="ECO:0000256" key="1">
    <source>
        <dbReference type="SAM" id="Phobius"/>
    </source>
</evidence>
<keyword evidence="1" id="KW-0472">Membrane</keyword>
<keyword evidence="2" id="KW-0732">Signal</keyword>
<reference evidence="3" key="3">
    <citation type="submission" date="2024-01" db="EMBL/GenBank/DDBJ databases">
        <authorList>
            <person name="Coelho M.A."/>
            <person name="David-Palma M."/>
            <person name="Shea T."/>
            <person name="Sun S."/>
            <person name="Cuomo C.A."/>
            <person name="Heitman J."/>
        </authorList>
    </citation>
    <scope>NUCLEOTIDE SEQUENCE</scope>
    <source>
        <strain evidence="3">CBS 7841</strain>
    </source>
</reference>
<dbReference type="GeneID" id="91089225"/>
<evidence type="ECO:0000256" key="2">
    <source>
        <dbReference type="SAM" id="SignalP"/>
    </source>
</evidence>
<feature type="signal peptide" evidence="2">
    <location>
        <begin position="1"/>
        <end position="23"/>
    </location>
</feature>
<feature type="chain" id="PRO_5042564664" description="Peptidase A1 domain-containing protein" evidence="2">
    <location>
        <begin position="24"/>
        <end position="440"/>
    </location>
</feature>
<dbReference type="RefSeq" id="XP_066070486.1">
    <property type="nucleotide sequence ID" value="XM_066214389.1"/>
</dbReference>